<dbReference type="Pfam" id="PF08327">
    <property type="entry name" value="AHSA1"/>
    <property type="match status" value="1"/>
</dbReference>
<evidence type="ECO:0000313" key="4">
    <source>
        <dbReference type="Proteomes" id="UP000007967"/>
    </source>
</evidence>
<dbReference type="AlphaFoldDB" id="D2PR99"/>
<dbReference type="Proteomes" id="UP000007967">
    <property type="component" value="Chromosome"/>
</dbReference>
<organism evidence="3 4">
    <name type="scientific">Kribbella flavida (strain DSM 17836 / JCM 10339 / NBRC 14399)</name>
    <dbReference type="NCBI Taxonomy" id="479435"/>
    <lineage>
        <taxon>Bacteria</taxon>
        <taxon>Bacillati</taxon>
        <taxon>Actinomycetota</taxon>
        <taxon>Actinomycetes</taxon>
        <taxon>Propionibacteriales</taxon>
        <taxon>Kribbellaceae</taxon>
        <taxon>Kribbella</taxon>
    </lineage>
</organism>
<sequence>MTEQGSSIVQDFEQSPERVFEAVTAVRGWWSKNITGGTAAAGDEFEYDVPGGVHHCRIRVVEVVPNQLVTWLVLDNTFNFVEDQEEWNDTEIRFEISRRDDGRTELRFTHVGLVPEFECYDICHQSWGFYVGHSLRKLITTGQGLPNEVTDGVDVIGGRVEAFAG</sequence>
<dbReference type="EMBL" id="CP001736">
    <property type="protein sequence ID" value="ADB33047.1"/>
    <property type="molecule type" value="Genomic_DNA"/>
</dbReference>
<evidence type="ECO:0000259" key="2">
    <source>
        <dbReference type="Pfam" id="PF08327"/>
    </source>
</evidence>
<proteinExistence type="inferred from homology"/>
<dbReference type="OrthoDB" id="287565at2"/>
<dbReference type="STRING" id="479435.Kfla_3997"/>
<dbReference type="HOGENOM" id="CLU_137245_0_0_11"/>
<dbReference type="InterPro" id="IPR013538">
    <property type="entry name" value="ASHA1/2-like_C"/>
</dbReference>
<dbReference type="SUPFAM" id="SSF55961">
    <property type="entry name" value="Bet v1-like"/>
    <property type="match status" value="1"/>
</dbReference>
<dbReference type="eggNOG" id="COG3832">
    <property type="taxonomic scope" value="Bacteria"/>
</dbReference>
<name>D2PR99_KRIFD</name>
<gene>
    <name evidence="3" type="ordered locus">Kfla_3997</name>
</gene>
<evidence type="ECO:0000313" key="3">
    <source>
        <dbReference type="EMBL" id="ADB33047.1"/>
    </source>
</evidence>
<comment type="similarity">
    <text evidence="1">Belongs to the AHA1 family.</text>
</comment>
<protein>
    <submittedName>
        <fullName evidence="3">Activator of Hsp90 ATPase 1 family protein</fullName>
    </submittedName>
</protein>
<dbReference type="InterPro" id="IPR023393">
    <property type="entry name" value="START-like_dom_sf"/>
</dbReference>
<evidence type="ECO:0000256" key="1">
    <source>
        <dbReference type="ARBA" id="ARBA00006817"/>
    </source>
</evidence>
<dbReference type="KEGG" id="kfl:Kfla_3997"/>
<feature type="domain" description="Activator of Hsp90 ATPase homologue 1/2-like C-terminal" evidence="2">
    <location>
        <begin position="15"/>
        <end position="138"/>
    </location>
</feature>
<dbReference type="Gene3D" id="3.30.530.20">
    <property type="match status" value="1"/>
</dbReference>
<reference evidence="3 4" key="2">
    <citation type="journal article" date="2010" name="Stand. Genomic Sci.">
        <title>Complete genome sequence of Kribbella flavida type strain (IFO 14399).</title>
        <authorList>
            <person name="Pukall R."/>
            <person name="Lapidus A."/>
            <person name="Glavina Del Rio T."/>
            <person name="Copeland A."/>
            <person name="Tice H."/>
            <person name="Cheng J.-F."/>
            <person name="Lucas S."/>
            <person name="Chen F."/>
            <person name="Nolan M."/>
            <person name="LaButti K."/>
            <person name="Pati A."/>
            <person name="Ivanova N."/>
            <person name="Mavrommatis K."/>
            <person name="Mikhailova N."/>
            <person name="Pitluck S."/>
            <person name="Bruce D."/>
            <person name="Goodwin L."/>
            <person name="Land M."/>
            <person name="Hauser L."/>
            <person name="Chang Y.-J."/>
            <person name="Jeffries C.D."/>
            <person name="Chen A."/>
            <person name="Palaniappan K."/>
            <person name="Chain P."/>
            <person name="Rohde M."/>
            <person name="Goeker M."/>
            <person name="Bristow J."/>
            <person name="Eisen J.A."/>
            <person name="Markowitz V."/>
            <person name="Hugenholtz P."/>
            <person name="Kyrpides N.C."/>
            <person name="Klenk H.-P."/>
            <person name="Brettin T."/>
        </authorList>
    </citation>
    <scope>NUCLEOTIDE SEQUENCE [LARGE SCALE GENOMIC DNA]</scope>
    <source>
        <strain evidence="4">DSM 17836 / JCM 10339 / NBRC 14399</strain>
    </source>
</reference>
<dbReference type="RefSeq" id="WP_012921603.1">
    <property type="nucleotide sequence ID" value="NC_013729.1"/>
</dbReference>
<accession>D2PR99</accession>
<reference evidence="4" key="1">
    <citation type="submission" date="2009-09" db="EMBL/GenBank/DDBJ databases">
        <title>The complete genome of Kribbella flavida DSM 17836.</title>
        <authorList>
            <consortium name="US DOE Joint Genome Institute (JGI-PGF)"/>
            <person name="Lucas S."/>
            <person name="Copeland A."/>
            <person name="Lapidus A."/>
            <person name="Glavina del Rio T."/>
            <person name="Dalin E."/>
            <person name="Tice H."/>
            <person name="Bruce D."/>
            <person name="Goodwin L."/>
            <person name="Pitluck S."/>
            <person name="Kyrpides N."/>
            <person name="Mavromatis K."/>
            <person name="Ivanova N."/>
            <person name="Saunders E."/>
            <person name="Brettin T."/>
            <person name="Detter J.C."/>
            <person name="Han C."/>
            <person name="Larimer F."/>
            <person name="Land M."/>
            <person name="Hauser L."/>
            <person name="Markowitz V."/>
            <person name="Cheng J.-F."/>
            <person name="Hugenholtz P."/>
            <person name="Woyke T."/>
            <person name="Wu D."/>
            <person name="Pukall R."/>
            <person name="Klenk H.-P."/>
            <person name="Eisen J.A."/>
        </authorList>
    </citation>
    <scope>NUCLEOTIDE SEQUENCE [LARGE SCALE GENOMIC DNA]</scope>
    <source>
        <strain evidence="4">DSM 17836 / JCM 10339 / NBRC 14399</strain>
    </source>
</reference>
<keyword evidence="4" id="KW-1185">Reference proteome</keyword>
<dbReference type="CDD" id="cd07814">
    <property type="entry name" value="SRPBCC_CalC_Aha1-like"/>
    <property type="match status" value="1"/>
</dbReference>